<keyword evidence="1 3" id="KW-0378">Hydrolase</keyword>
<dbReference type="NCBIfam" id="TIGR03784">
    <property type="entry name" value="marine_sortase"/>
    <property type="match status" value="1"/>
</dbReference>
<evidence type="ECO:0000313" key="3">
    <source>
        <dbReference type="EMBL" id="TQV73183.1"/>
    </source>
</evidence>
<evidence type="ECO:0000256" key="2">
    <source>
        <dbReference type="SAM" id="Phobius"/>
    </source>
</evidence>
<keyword evidence="4" id="KW-1185">Reference proteome</keyword>
<organism evidence="3 4">
    <name type="scientific">Aliikangiella marina</name>
    <dbReference type="NCBI Taxonomy" id="1712262"/>
    <lineage>
        <taxon>Bacteria</taxon>
        <taxon>Pseudomonadati</taxon>
        <taxon>Pseudomonadota</taxon>
        <taxon>Gammaproteobacteria</taxon>
        <taxon>Oceanospirillales</taxon>
        <taxon>Pleioneaceae</taxon>
        <taxon>Aliikangiella</taxon>
    </lineage>
</organism>
<accession>A0A545T7H9</accession>
<dbReference type="InterPro" id="IPR041999">
    <property type="entry name" value="Sortase_D_1"/>
</dbReference>
<evidence type="ECO:0000313" key="4">
    <source>
        <dbReference type="Proteomes" id="UP000317839"/>
    </source>
</evidence>
<dbReference type="Proteomes" id="UP000317839">
    <property type="component" value="Unassembled WGS sequence"/>
</dbReference>
<protein>
    <submittedName>
        <fullName evidence="3">Class GN sortase</fullName>
        <ecNumber evidence="3">3.4.22.-</ecNumber>
    </submittedName>
</protein>
<dbReference type="Gene3D" id="2.40.260.10">
    <property type="entry name" value="Sortase"/>
    <property type="match status" value="1"/>
</dbReference>
<evidence type="ECO:0000256" key="1">
    <source>
        <dbReference type="ARBA" id="ARBA00022801"/>
    </source>
</evidence>
<dbReference type="InterPro" id="IPR022445">
    <property type="entry name" value="Sortase_proteobact_type"/>
</dbReference>
<dbReference type="EMBL" id="VIKR01000004">
    <property type="protein sequence ID" value="TQV73183.1"/>
    <property type="molecule type" value="Genomic_DNA"/>
</dbReference>
<comment type="caution">
    <text evidence="3">The sequence shown here is derived from an EMBL/GenBank/DDBJ whole genome shotgun (WGS) entry which is preliminary data.</text>
</comment>
<proteinExistence type="predicted"/>
<dbReference type="EC" id="3.4.22.-" evidence="3"/>
<gene>
    <name evidence="3" type="ORF">FLL45_17195</name>
</gene>
<dbReference type="Pfam" id="PF04203">
    <property type="entry name" value="Sortase"/>
    <property type="match status" value="1"/>
</dbReference>
<dbReference type="AlphaFoldDB" id="A0A545T7H9"/>
<sequence>MINGFLHGITRYGIGLLKSLALLLLIVGGVGFVEPAYMSLKASLSQHLLETAWRKSVAYPQQNIKPWPWADTWPVFKLRLRKSSSVTERETALSDKESQLSRSYVVLADASGESLAFAPGLVTTTVYPGDLGNSLIAAHKDTHFSFMEAMTYKDSIEVEYKDGSTYRFEIDHVEIIDSRQESPIININESRVTLVTCYPFEQTSQQTPFRMLMSGIMVANN</sequence>
<dbReference type="RefSeq" id="WP_142943315.1">
    <property type="nucleotide sequence ID" value="NZ_VIKR01000004.1"/>
</dbReference>
<keyword evidence="2" id="KW-1133">Transmembrane helix</keyword>
<dbReference type="SUPFAM" id="SSF63817">
    <property type="entry name" value="Sortase"/>
    <property type="match status" value="1"/>
</dbReference>
<keyword evidence="2" id="KW-0812">Transmembrane</keyword>
<dbReference type="InterPro" id="IPR005754">
    <property type="entry name" value="Sortase"/>
</dbReference>
<reference evidence="3 4" key="1">
    <citation type="submission" date="2019-06" db="EMBL/GenBank/DDBJ databases">
        <title>Draft genome of Aliikangiella marina GYP-15.</title>
        <authorList>
            <person name="Wang G."/>
        </authorList>
    </citation>
    <scope>NUCLEOTIDE SEQUENCE [LARGE SCALE GENOMIC DNA]</scope>
    <source>
        <strain evidence="3 4">GYP-15</strain>
    </source>
</reference>
<keyword evidence="2" id="KW-0472">Membrane</keyword>
<dbReference type="InterPro" id="IPR023365">
    <property type="entry name" value="Sortase_dom-sf"/>
</dbReference>
<dbReference type="OrthoDB" id="9790661at2"/>
<feature type="transmembrane region" description="Helical" evidence="2">
    <location>
        <begin position="12"/>
        <end position="33"/>
    </location>
</feature>
<dbReference type="GO" id="GO:0016787">
    <property type="term" value="F:hydrolase activity"/>
    <property type="evidence" value="ECO:0007669"/>
    <property type="project" value="UniProtKB-KW"/>
</dbReference>
<name>A0A545T7H9_9GAMM</name>
<dbReference type="CDD" id="cd05828">
    <property type="entry name" value="Sortase_D_1"/>
    <property type="match status" value="1"/>
</dbReference>